<dbReference type="eggNOG" id="KOG0166">
    <property type="taxonomic scope" value="Eukaryota"/>
</dbReference>
<comment type="similarity">
    <text evidence="1">Belongs to the importin alpha family.</text>
</comment>
<dbReference type="GO" id="GO:0008139">
    <property type="term" value="F:nuclear localization sequence binding"/>
    <property type="evidence" value="ECO:0000318"/>
    <property type="project" value="GO_Central"/>
</dbReference>
<dbReference type="EMBL" id="CH991559">
    <property type="protein sequence ID" value="EDQ87439.1"/>
    <property type="molecule type" value="Genomic_DNA"/>
</dbReference>
<keyword evidence="2" id="KW-0813">Transport</keyword>
<dbReference type="InterPro" id="IPR000225">
    <property type="entry name" value="Armadillo"/>
</dbReference>
<evidence type="ECO:0000256" key="1">
    <source>
        <dbReference type="ARBA" id="ARBA00010394"/>
    </source>
</evidence>
<proteinExistence type="inferred from homology"/>
<dbReference type="Pfam" id="PF00514">
    <property type="entry name" value="Arm"/>
    <property type="match status" value="5"/>
</dbReference>
<dbReference type="InterPro" id="IPR016024">
    <property type="entry name" value="ARM-type_fold"/>
</dbReference>
<feature type="repeat" description="ARM" evidence="4">
    <location>
        <begin position="30"/>
        <end position="72"/>
    </location>
</feature>
<dbReference type="InParanoid" id="A9V4W2"/>
<evidence type="ECO:0000256" key="4">
    <source>
        <dbReference type="PROSITE-ProRule" id="PRU00259"/>
    </source>
</evidence>
<dbReference type="KEGG" id="mbr:MONBRDRAFT_21605"/>
<dbReference type="PROSITE" id="PS50176">
    <property type="entry name" value="ARM_REPEAT"/>
    <property type="match status" value="4"/>
</dbReference>
<gene>
    <name evidence="5" type="ORF">MONBRDRAFT_21605</name>
</gene>
<dbReference type="PANTHER" id="PTHR23316">
    <property type="entry name" value="IMPORTIN ALPHA"/>
    <property type="match status" value="1"/>
</dbReference>
<name>A9V4W2_MONBE</name>
<organism evidence="5 6">
    <name type="scientific">Monosiga brevicollis</name>
    <name type="common">Choanoflagellate</name>
    <dbReference type="NCBI Taxonomy" id="81824"/>
    <lineage>
        <taxon>Eukaryota</taxon>
        <taxon>Choanoflagellata</taxon>
        <taxon>Craspedida</taxon>
        <taxon>Salpingoecidae</taxon>
        <taxon>Monosiga</taxon>
    </lineage>
</organism>
<evidence type="ECO:0000256" key="3">
    <source>
        <dbReference type="ARBA" id="ARBA00022927"/>
    </source>
</evidence>
<keyword evidence="3" id="KW-0653">Protein transport</keyword>
<dbReference type="SUPFAM" id="SSF48371">
    <property type="entry name" value="ARM repeat"/>
    <property type="match status" value="1"/>
</dbReference>
<dbReference type="STRING" id="81824.A9V4W2"/>
<dbReference type="RefSeq" id="XP_001747699.1">
    <property type="nucleotide sequence ID" value="XM_001747647.1"/>
</dbReference>
<dbReference type="GO" id="GO:0005634">
    <property type="term" value="C:nucleus"/>
    <property type="evidence" value="ECO:0000318"/>
    <property type="project" value="GO_Central"/>
</dbReference>
<feature type="repeat" description="ARM" evidence="4">
    <location>
        <begin position="178"/>
        <end position="220"/>
    </location>
</feature>
<evidence type="ECO:0000313" key="6">
    <source>
        <dbReference type="Proteomes" id="UP000001357"/>
    </source>
</evidence>
<dbReference type="GO" id="GO:0006607">
    <property type="term" value="P:NLS-bearing protein import into nucleus"/>
    <property type="evidence" value="ECO:0000318"/>
    <property type="project" value="GO_Central"/>
</dbReference>
<dbReference type="Proteomes" id="UP000001357">
    <property type="component" value="Unassembled WGS sequence"/>
</dbReference>
<evidence type="ECO:0000256" key="2">
    <source>
        <dbReference type="ARBA" id="ARBA00022448"/>
    </source>
</evidence>
<evidence type="ECO:0000313" key="5">
    <source>
        <dbReference type="EMBL" id="EDQ87439.1"/>
    </source>
</evidence>
<dbReference type="Gene3D" id="1.25.10.10">
    <property type="entry name" value="Leucine-rich Repeat Variant"/>
    <property type="match status" value="1"/>
</dbReference>
<dbReference type="GeneID" id="5892929"/>
<dbReference type="AlphaFoldDB" id="A9V4W2"/>
<keyword evidence="6" id="KW-1185">Reference proteome</keyword>
<reference evidence="5 6" key="1">
    <citation type="journal article" date="2008" name="Nature">
        <title>The genome of the choanoflagellate Monosiga brevicollis and the origin of metazoans.</title>
        <authorList>
            <consortium name="JGI Sequencing"/>
            <person name="King N."/>
            <person name="Westbrook M.J."/>
            <person name="Young S.L."/>
            <person name="Kuo A."/>
            <person name="Abedin M."/>
            <person name="Chapman J."/>
            <person name="Fairclough S."/>
            <person name="Hellsten U."/>
            <person name="Isogai Y."/>
            <person name="Letunic I."/>
            <person name="Marr M."/>
            <person name="Pincus D."/>
            <person name="Putnam N."/>
            <person name="Rokas A."/>
            <person name="Wright K.J."/>
            <person name="Zuzow R."/>
            <person name="Dirks W."/>
            <person name="Good M."/>
            <person name="Goodstein D."/>
            <person name="Lemons D."/>
            <person name="Li W."/>
            <person name="Lyons J.B."/>
            <person name="Morris A."/>
            <person name="Nichols S."/>
            <person name="Richter D.J."/>
            <person name="Salamov A."/>
            <person name="Bork P."/>
            <person name="Lim W.A."/>
            <person name="Manning G."/>
            <person name="Miller W.T."/>
            <person name="McGinnis W."/>
            <person name="Shapiro H."/>
            <person name="Tjian R."/>
            <person name="Grigoriev I.V."/>
            <person name="Rokhsar D."/>
        </authorList>
    </citation>
    <scope>NUCLEOTIDE SEQUENCE [LARGE SCALE GENOMIC DNA]</scope>
    <source>
        <strain evidence="6">MX1 / ATCC 50154</strain>
    </source>
</reference>
<sequence length="385" mass="41008">MEQHIAAAQAVRRMLSRENNPPNQEAIDAGLIPALIRYLPSQNDTLAFETCWALTNIASGTSEQTRAVVDAGAIPLFVELLASPSVNVFEQAIWALGNIAGDSAELRDIVLAADALTFFISTLTQKTSASLPGVMPLGSSATSLVASPALTFTLCPQWALSSLSDGPNDRIAAVCEAGVIPRLIQLLSLNAPRVLTPALRCLGNIVTGDDTMTQVVVDAGFVPHLVKLVDHPKRSIQKEACWSLSNITAGTVNQIEVVVRSGALPLLVRQAIDGLFEVAKEACWALANLCEGGTAAQIQVALEANMLLAFDRMLQGQDTRIIVVAMQGIMASARKLDGAFYGFLDASLTLSLLEALQEHENPEVYRAAIAALELLDQNQGSDQED</sequence>
<dbReference type="OMA" id="HENRQIG"/>
<dbReference type="InterPro" id="IPR011989">
    <property type="entry name" value="ARM-like"/>
</dbReference>
<feature type="repeat" description="ARM" evidence="4">
    <location>
        <begin position="72"/>
        <end position="114"/>
    </location>
</feature>
<evidence type="ECO:0008006" key="7">
    <source>
        <dbReference type="Google" id="ProtNLM"/>
    </source>
</evidence>
<dbReference type="GO" id="GO:0061608">
    <property type="term" value="F:nuclear import signal receptor activity"/>
    <property type="evidence" value="ECO:0000318"/>
    <property type="project" value="GO_Central"/>
</dbReference>
<accession>A9V4W2</accession>
<protein>
    <recommendedName>
        <fullName evidence="7">Importin subunit alpha</fullName>
    </recommendedName>
</protein>
<feature type="repeat" description="ARM" evidence="4">
    <location>
        <begin position="220"/>
        <end position="262"/>
    </location>
</feature>
<dbReference type="SMART" id="SM00185">
    <property type="entry name" value="ARM"/>
    <property type="match status" value="5"/>
</dbReference>